<dbReference type="Gene3D" id="3.40.960.10">
    <property type="entry name" value="VSR Endonuclease"/>
    <property type="match status" value="1"/>
</dbReference>
<sequence length="317" mass="34788">MDPMTERAIAERARSQLGLITAAQLREAGLPARSAARRVAQGLLVPAGHHTYRLASAPPSRRADVLALCLDLHAVASHRTAAWLHGLAPPGPAVEVTVAKGRSTRRRSSEPGRRVHTSTNLPDDDIVRIGPIPTTSVARTLLGLAALGPHELPRTDLVAAVEDAVRRRLASDRWLWWVLERRRCRGRDGVSRFEDVLAERASLGPTESWLEREVLRILSEAGLPLPAVQRRVRRRGAFVARVDMLYPAERIVIEALGHAHHASRPQLSADAARASRLTLLGFTVHQVTYDQVVHDPRWLVEVVGAALRNARRAADAA</sequence>
<accession>A0AAF0BXG2</accession>
<dbReference type="InterPro" id="IPR025159">
    <property type="entry name" value="AbiEi_N"/>
</dbReference>
<evidence type="ECO:0000313" key="4">
    <source>
        <dbReference type="Proteomes" id="UP001216390"/>
    </source>
</evidence>
<protein>
    <submittedName>
        <fullName evidence="3">Type IV toxin-antitoxin system AbiEi family antitoxin domain-containing protein</fullName>
    </submittedName>
</protein>
<dbReference type="RefSeq" id="WP_272738492.1">
    <property type="nucleotide sequence ID" value="NZ_CP116942.1"/>
</dbReference>
<reference evidence="3" key="1">
    <citation type="submission" date="2023-01" db="EMBL/GenBank/DDBJ databases">
        <title>The diversity of Class Acidimicrobiia in South China Sea sediment environments and the proposal of Iamia marina sp. nov., a novel species of the genus Iamia.</title>
        <authorList>
            <person name="He Y."/>
            <person name="Tian X."/>
        </authorList>
    </citation>
    <scope>NUCLEOTIDE SEQUENCE</scope>
    <source>
        <strain evidence="3">DSM 19957</strain>
    </source>
</reference>
<dbReference type="InterPro" id="IPR011335">
    <property type="entry name" value="Restrct_endonuc-II-like"/>
</dbReference>
<feature type="region of interest" description="Disordered" evidence="1">
    <location>
        <begin position="101"/>
        <end position="121"/>
    </location>
</feature>
<dbReference type="EMBL" id="CP116942">
    <property type="protein sequence ID" value="WCO68978.1"/>
    <property type="molecule type" value="Genomic_DNA"/>
</dbReference>
<dbReference type="AlphaFoldDB" id="A0AAF0BXG2"/>
<dbReference type="Pfam" id="PF13338">
    <property type="entry name" value="AbiEi_4"/>
    <property type="match status" value="1"/>
</dbReference>
<evidence type="ECO:0000313" key="3">
    <source>
        <dbReference type="EMBL" id="WCO68978.1"/>
    </source>
</evidence>
<dbReference type="SUPFAM" id="SSF52980">
    <property type="entry name" value="Restriction endonuclease-like"/>
    <property type="match status" value="1"/>
</dbReference>
<gene>
    <name evidence="3" type="ORF">PO878_09600</name>
</gene>
<feature type="domain" description="AbiEi antitoxin N-terminal" evidence="2">
    <location>
        <begin position="8"/>
        <end position="55"/>
    </location>
</feature>
<dbReference type="Proteomes" id="UP001216390">
    <property type="component" value="Chromosome"/>
</dbReference>
<dbReference type="KEGG" id="ima:PO878_09600"/>
<proteinExistence type="predicted"/>
<organism evidence="3 4">
    <name type="scientific">Iamia majanohamensis</name>
    <dbReference type="NCBI Taxonomy" id="467976"/>
    <lineage>
        <taxon>Bacteria</taxon>
        <taxon>Bacillati</taxon>
        <taxon>Actinomycetota</taxon>
        <taxon>Acidimicrobiia</taxon>
        <taxon>Acidimicrobiales</taxon>
        <taxon>Iamiaceae</taxon>
        <taxon>Iamia</taxon>
    </lineage>
</organism>
<keyword evidence="4" id="KW-1185">Reference proteome</keyword>
<name>A0AAF0BXG2_9ACTN</name>
<evidence type="ECO:0000259" key="2">
    <source>
        <dbReference type="Pfam" id="PF13338"/>
    </source>
</evidence>
<evidence type="ECO:0000256" key="1">
    <source>
        <dbReference type="SAM" id="MobiDB-lite"/>
    </source>
</evidence>